<evidence type="ECO:0000256" key="4">
    <source>
        <dbReference type="ARBA" id="ARBA00022989"/>
    </source>
</evidence>
<dbReference type="PANTHER" id="PTHR30250:SF31">
    <property type="entry name" value="INNER MEMBRANE PROTEIN YGHQ"/>
    <property type="match status" value="1"/>
</dbReference>
<feature type="transmembrane region" description="Helical" evidence="7">
    <location>
        <begin position="303"/>
        <end position="320"/>
    </location>
</feature>
<feature type="transmembrane region" description="Helical" evidence="7">
    <location>
        <begin position="139"/>
        <end position="166"/>
    </location>
</feature>
<feature type="transmembrane region" description="Helical" evidence="7">
    <location>
        <begin position="358"/>
        <end position="381"/>
    </location>
</feature>
<keyword evidence="8" id="KW-0413">Isomerase</keyword>
<dbReference type="GO" id="GO:0005886">
    <property type="term" value="C:plasma membrane"/>
    <property type="evidence" value="ECO:0007669"/>
    <property type="project" value="UniProtKB-SubCell"/>
</dbReference>
<keyword evidence="2" id="KW-1003">Cell membrane</keyword>
<evidence type="ECO:0000256" key="3">
    <source>
        <dbReference type="ARBA" id="ARBA00022692"/>
    </source>
</evidence>
<dbReference type="Pfam" id="PF13440">
    <property type="entry name" value="Polysacc_synt_3"/>
    <property type="match status" value="1"/>
</dbReference>
<feature type="region of interest" description="Disordered" evidence="6">
    <location>
        <begin position="1"/>
        <end position="31"/>
    </location>
</feature>
<evidence type="ECO:0000256" key="5">
    <source>
        <dbReference type="ARBA" id="ARBA00023136"/>
    </source>
</evidence>
<gene>
    <name evidence="8" type="ORF">DI555_02205</name>
</gene>
<dbReference type="AlphaFoldDB" id="A0A2W5NTR5"/>
<dbReference type="GO" id="GO:0016853">
    <property type="term" value="F:isomerase activity"/>
    <property type="evidence" value="ECO:0007669"/>
    <property type="project" value="UniProtKB-KW"/>
</dbReference>
<proteinExistence type="predicted"/>
<comment type="subcellular location">
    <subcellularLocation>
        <location evidence="1">Cell membrane</location>
        <topology evidence="1">Multi-pass membrane protein</topology>
    </subcellularLocation>
</comment>
<feature type="transmembrane region" description="Helical" evidence="7">
    <location>
        <begin position="454"/>
        <end position="475"/>
    </location>
</feature>
<feature type="transmembrane region" description="Helical" evidence="7">
    <location>
        <begin position="61"/>
        <end position="83"/>
    </location>
</feature>
<organism evidence="8 9">
    <name type="scientific">Novosphingobium pentaromativorans</name>
    <dbReference type="NCBI Taxonomy" id="205844"/>
    <lineage>
        <taxon>Bacteria</taxon>
        <taxon>Pseudomonadati</taxon>
        <taxon>Pseudomonadota</taxon>
        <taxon>Alphaproteobacteria</taxon>
        <taxon>Sphingomonadales</taxon>
        <taxon>Sphingomonadaceae</taxon>
        <taxon>Novosphingobium</taxon>
    </lineage>
</organism>
<evidence type="ECO:0000313" key="8">
    <source>
        <dbReference type="EMBL" id="PZQ56962.1"/>
    </source>
</evidence>
<dbReference type="PANTHER" id="PTHR30250">
    <property type="entry name" value="PST FAMILY PREDICTED COLANIC ACID TRANSPORTER"/>
    <property type="match status" value="1"/>
</dbReference>
<evidence type="ECO:0000256" key="1">
    <source>
        <dbReference type="ARBA" id="ARBA00004651"/>
    </source>
</evidence>
<keyword evidence="5 7" id="KW-0472">Membrane</keyword>
<comment type="caution">
    <text evidence="8">The sequence shown here is derived from an EMBL/GenBank/DDBJ whole genome shotgun (WGS) entry which is preliminary data.</text>
</comment>
<feature type="transmembrane region" description="Helical" evidence="7">
    <location>
        <begin position="219"/>
        <end position="241"/>
    </location>
</feature>
<feature type="transmembrane region" description="Helical" evidence="7">
    <location>
        <begin position="401"/>
        <end position="420"/>
    </location>
</feature>
<evidence type="ECO:0000256" key="2">
    <source>
        <dbReference type="ARBA" id="ARBA00022475"/>
    </source>
</evidence>
<name>A0A2W5NTR5_9SPHN</name>
<feature type="transmembrane region" description="Helical" evidence="7">
    <location>
        <begin position="178"/>
        <end position="198"/>
    </location>
</feature>
<sequence>MEQSAPPGRRPGRPTRNRTDPGSRMTPIESASEARVAGQGFASRLSRIPARWKGAGMLKPYLASIGHLLSGNFGGVMIMMASLAIATRALGQEQFGVLAVILSIGRVCERLIRFESWQPLVRFVAAEEETGDSARISSLYAYGLMLDVGSALVAAVLSVAVAWFAGDLIGIGRSNVDLVAIYACAIACNPRGMSSAALRLAGRFRTLAYVQLASFVVRFAFSVLIYALGGGLLWFVLVWTASQILDSALFNLSGFRALNDTGIPSPLKADWRDLPGRFPGFMRFAISTNLSSTLRTMTHEMDTLLVSTFAGASAAGLYYLSRRIARVAQTAGDMIQTVIYPDLARLWNKVGPGAMGQLVSMLQLSLAGIALTAVGACWLVGKPAIELVFGPGFSDSYELLLVQLFAVLLTLHGTPARAALLAMNRPTYVLISSFAAAAAFFSVALLLIPRFGALGANYAHIAFGVATVILLDTAFWRNLRRAEREAQPAPKPAFAAEAEA</sequence>
<dbReference type="Proteomes" id="UP000249082">
    <property type="component" value="Unassembled WGS sequence"/>
</dbReference>
<evidence type="ECO:0000256" key="7">
    <source>
        <dbReference type="SAM" id="Phobius"/>
    </source>
</evidence>
<feature type="transmembrane region" description="Helical" evidence="7">
    <location>
        <begin position="427"/>
        <end position="448"/>
    </location>
</feature>
<accession>A0A2W5NTR5</accession>
<keyword evidence="3 7" id="KW-0812">Transmembrane</keyword>
<evidence type="ECO:0000313" key="9">
    <source>
        <dbReference type="Proteomes" id="UP000249082"/>
    </source>
</evidence>
<protein>
    <submittedName>
        <fullName evidence="8">Sugar isomerase</fullName>
    </submittedName>
</protein>
<dbReference type="InterPro" id="IPR050833">
    <property type="entry name" value="Poly_Biosynth_Transport"/>
</dbReference>
<evidence type="ECO:0000256" key="6">
    <source>
        <dbReference type="SAM" id="MobiDB-lite"/>
    </source>
</evidence>
<reference evidence="8 9" key="1">
    <citation type="submission" date="2017-08" db="EMBL/GenBank/DDBJ databases">
        <title>Infants hospitalized years apart are colonized by the same room-sourced microbial strains.</title>
        <authorList>
            <person name="Brooks B."/>
            <person name="Olm M.R."/>
            <person name="Firek B.A."/>
            <person name="Baker R."/>
            <person name="Thomas B.C."/>
            <person name="Morowitz M.J."/>
            <person name="Banfield J.F."/>
        </authorList>
    </citation>
    <scope>NUCLEOTIDE SEQUENCE [LARGE SCALE GENOMIC DNA]</scope>
    <source>
        <strain evidence="8">S2_005_002_R2_33</strain>
    </source>
</reference>
<dbReference type="EMBL" id="QFPX01000002">
    <property type="protein sequence ID" value="PZQ56962.1"/>
    <property type="molecule type" value="Genomic_DNA"/>
</dbReference>
<keyword evidence="4 7" id="KW-1133">Transmembrane helix</keyword>